<proteinExistence type="predicted"/>
<reference evidence="1" key="1">
    <citation type="journal article" date="2007" name="Science">
        <title>Draft genome of the filarial nematode parasite Brugia malayi.</title>
        <authorList>
            <person name="Ghedin E."/>
            <person name="Wang S."/>
            <person name="Spiro D."/>
            <person name="Caler E."/>
            <person name="Zhao Q."/>
            <person name="Crabtree J."/>
            <person name="Allen J.E."/>
            <person name="Delcher A.L."/>
            <person name="Guiliano D.B."/>
            <person name="Miranda-Saavedra D."/>
            <person name="Angiuoli S.V."/>
            <person name="Creasy T."/>
            <person name="Amedeo P."/>
            <person name="Haas B."/>
            <person name="El-Sayed N.M."/>
            <person name="Wortman J.R."/>
            <person name="Feldblyum T."/>
            <person name="Tallon L."/>
            <person name="Schatz M."/>
            <person name="Shumway M."/>
            <person name="Koo H."/>
            <person name="Salzberg S.L."/>
            <person name="Schobel S."/>
            <person name="Pertea M."/>
            <person name="Pop M."/>
            <person name="White O."/>
            <person name="Barton G.J."/>
            <person name="Carlow C.K."/>
            <person name="Crawford M.J."/>
            <person name="Daub J."/>
            <person name="Dimmic M.W."/>
            <person name="Estes C.F."/>
            <person name="Foster J.M."/>
            <person name="Ganatra M."/>
            <person name="Gregory W.F."/>
            <person name="Johnson N.M."/>
            <person name="Jin J."/>
            <person name="Komuniecki R."/>
            <person name="Korf I."/>
            <person name="Kumar S."/>
            <person name="Laney S."/>
            <person name="Li B.W."/>
            <person name="Li W."/>
            <person name="Lindblom T.H."/>
            <person name="Lustigman S."/>
            <person name="Ma D."/>
            <person name="Maina C.V."/>
            <person name="Martin D.M."/>
            <person name="McCarter J.P."/>
            <person name="McReynolds L."/>
            <person name="Mitreva M."/>
            <person name="Nutman T.B."/>
            <person name="Parkinson J."/>
            <person name="Peregrin-Alvarez J.M."/>
            <person name="Poole C."/>
            <person name="Ren Q."/>
            <person name="Saunders L."/>
            <person name="Sluder A.E."/>
            <person name="Smith K."/>
            <person name="Stanke M."/>
            <person name="Unnasch T.R."/>
            <person name="Ware J."/>
            <person name="Wei A.D."/>
            <person name="Weil G."/>
            <person name="Williams D.J."/>
            <person name="Zhang Y."/>
            <person name="Williams S.A."/>
            <person name="Fraser-Liggett C."/>
            <person name="Slatko B."/>
            <person name="Blaxter M.L."/>
            <person name="Scott A.L."/>
        </authorList>
    </citation>
    <scope>NUCLEOTIDE SEQUENCE [LARGE SCALE GENOMIC DNA]</scope>
</reference>
<protein>
    <submittedName>
        <fullName evidence="1">Uncharacterized protein</fullName>
    </submittedName>
</protein>
<name>A8QBR8_BRUMA</name>
<dbReference type="AlphaFoldDB" id="A8QBR8"/>
<dbReference type="EMBL" id="DS239429">
    <property type="protein sequence ID" value="EDP29888.1"/>
    <property type="molecule type" value="Genomic_DNA"/>
</dbReference>
<organism evidence="1">
    <name type="scientific">Brugia malayi</name>
    <name type="common">Filarial nematode worm</name>
    <dbReference type="NCBI Taxonomy" id="6279"/>
    <lineage>
        <taxon>Eukaryota</taxon>
        <taxon>Metazoa</taxon>
        <taxon>Ecdysozoa</taxon>
        <taxon>Nematoda</taxon>
        <taxon>Chromadorea</taxon>
        <taxon>Rhabditida</taxon>
        <taxon>Spirurina</taxon>
        <taxon>Spiruromorpha</taxon>
        <taxon>Filarioidea</taxon>
        <taxon>Onchocercidae</taxon>
        <taxon>Brugia</taxon>
    </lineage>
</organism>
<gene>
    <name evidence="1" type="ORF">Bm1_48725</name>
</gene>
<evidence type="ECO:0000313" key="1">
    <source>
        <dbReference type="EMBL" id="EDP29888.1"/>
    </source>
</evidence>
<accession>A8QBR8</accession>
<sequence>MVCFKYPPTLSDRSERKGEVVPLVRLTPRVSPLEETTIYLRSAVTASPKLYCAEP</sequence>